<feature type="domain" description="Peptidase S54 rhomboid" evidence="8">
    <location>
        <begin position="56"/>
        <end position="194"/>
    </location>
</feature>
<evidence type="ECO:0000259" key="8">
    <source>
        <dbReference type="Pfam" id="PF01694"/>
    </source>
</evidence>
<accession>A0A381DXA2</accession>
<keyword evidence="9" id="KW-0645">Protease</keyword>
<dbReference type="Gene3D" id="1.20.1540.10">
    <property type="entry name" value="Rhomboid-like"/>
    <property type="match status" value="1"/>
</dbReference>
<keyword evidence="6 7" id="KW-0472">Membrane</keyword>
<dbReference type="InterPro" id="IPR022764">
    <property type="entry name" value="Peptidase_S54_rhomboid_dom"/>
</dbReference>
<feature type="transmembrane region" description="Helical" evidence="7">
    <location>
        <begin position="156"/>
        <end position="173"/>
    </location>
</feature>
<evidence type="ECO:0000256" key="2">
    <source>
        <dbReference type="ARBA" id="ARBA00022475"/>
    </source>
</evidence>
<feature type="transmembrane region" description="Helical" evidence="7">
    <location>
        <begin position="12"/>
        <end position="37"/>
    </location>
</feature>
<gene>
    <name evidence="9" type="primary">glpG</name>
    <name evidence="9" type="ORF">NCTC13294_00115</name>
</gene>
<dbReference type="SUPFAM" id="SSF144091">
    <property type="entry name" value="Rhomboid-like"/>
    <property type="match status" value="1"/>
</dbReference>
<keyword evidence="9" id="KW-0378">Hydrolase</keyword>
<dbReference type="Pfam" id="PF01694">
    <property type="entry name" value="Rhomboid"/>
    <property type="match status" value="1"/>
</dbReference>
<dbReference type="InterPro" id="IPR035952">
    <property type="entry name" value="Rhomboid-like_sf"/>
</dbReference>
<dbReference type="EMBL" id="UFUW01000001">
    <property type="protein sequence ID" value="SUX17719.1"/>
    <property type="molecule type" value="Genomic_DNA"/>
</dbReference>
<feature type="transmembrane region" description="Helical" evidence="7">
    <location>
        <begin position="179"/>
        <end position="198"/>
    </location>
</feature>
<proteinExistence type="predicted"/>
<evidence type="ECO:0000256" key="1">
    <source>
        <dbReference type="ARBA" id="ARBA00004141"/>
    </source>
</evidence>
<dbReference type="Proteomes" id="UP000254572">
    <property type="component" value="Unassembled WGS sequence"/>
</dbReference>
<evidence type="ECO:0000256" key="7">
    <source>
        <dbReference type="SAM" id="Phobius"/>
    </source>
</evidence>
<dbReference type="GO" id="GO:0016020">
    <property type="term" value="C:membrane"/>
    <property type="evidence" value="ECO:0007669"/>
    <property type="project" value="UniProtKB-SubCell"/>
</dbReference>
<dbReference type="GO" id="GO:0006508">
    <property type="term" value="P:proteolysis"/>
    <property type="evidence" value="ECO:0007669"/>
    <property type="project" value="UniProtKB-KW"/>
</dbReference>
<dbReference type="PANTHER" id="PTHR43066:SF26">
    <property type="entry name" value="RHOMBOID PROTEASE GLPG"/>
    <property type="match status" value="1"/>
</dbReference>
<feature type="transmembrane region" description="Helical" evidence="7">
    <location>
        <begin position="127"/>
        <end position="144"/>
    </location>
</feature>
<keyword evidence="5 7" id="KW-1133">Transmembrane helix</keyword>
<feature type="transmembrane region" description="Helical" evidence="7">
    <location>
        <begin position="75"/>
        <end position="93"/>
    </location>
</feature>
<evidence type="ECO:0000256" key="6">
    <source>
        <dbReference type="ARBA" id="ARBA00023136"/>
    </source>
</evidence>
<dbReference type="RefSeq" id="WP_245950983.1">
    <property type="nucleotide sequence ID" value="NZ_JBHLZC010000001.1"/>
</dbReference>
<evidence type="ECO:0000313" key="9">
    <source>
        <dbReference type="EMBL" id="SUX17719.1"/>
    </source>
</evidence>
<protein>
    <submittedName>
        <fullName evidence="9">Rhomboid protease glpG</fullName>
        <ecNumber evidence="9">3.4.21.105</ecNumber>
    </submittedName>
</protein>
<keyword evidence="2" id="KW-1003">Cell membrane</keyword>
<dbReference type="AlphaFoldDB" id="A0A381DXA2"/>
<evidence type="ECO:0000256" key="4">
    <source>
        <dbReference type="ARBA" id="ARBA00022692"/>
    </source>
</evidence>
<keyword evidence="10" id="KW-1185">Reference proteome</keyword>
<dbReference type="EC" id="3.4.21.105" evidence="9"/>
<evidence type="ECO:0000256" key="3">
    <source>
        <dbReference type="ARBA" id="ARBA00022519"/>
    </source>
</evidence>
<feature type="transmembrane region" description="Helical" evidence="7">
    <location>
        <begin position="100"/>
        <end position="121"/>
    </location>
</feature>
<reference evidence="9 10" key="1">
    <citation type="submission" date="2018-06" db="EMBL/GenBank/DDBJ databases">
        <authorList>
            <consortium name="Pathogen Informatics"/>
            <person name="Doyle S."/>
        </authorList>
    </citation>
    <scope>NUCLEOTIDE SEQUENCE [LARGE SCALE GENOMIC DNA]</scope>
    <source>
        <strain evidence="9 10">NCTC13294</strain>
    </source>
</reference>
<organism evidence="9 10">
    <name type="scientific">Cardiobacterium valvarum</name>
    <dbReference type="NCBI Taxonomy" id="194702"/>
    <lineage>
        <taxon>Bacteria</taxon>
        <taxon>Pseudomonadati</taxon>
        <taxon>Pseudomonadota</taxon>
        <taxon>Gammaproteobacteria</taxon>
        <taxon>Cardiobacteriales</taxon>
        <taxon>Cardiobacteriaceae</taxon>
        <taxon>Cardiobacterium</taxon>
    </lineage>
</organism>
<comment type="subcellular location">
    <subcellularLocation>
        <location evidence="1">Membrane</location>
        <topology evidence="1">Multi-pass membrane protein</topology>
    </subcellularLocation>
</comment>
<evidence type="ECO:0000256" key="5">
    <source>
        <dbReference type="ARBA" id="ARBA00022989"/>
    </source>
</evidence>
<dbReference type="PANTHER" id="PTHR43066">
    <property type="entry name" value="RHOMBOID-RELATED PROTEIN"/>
    <property type="match status" value="1"/>
</dbReference>
<evidence type="ECO:0000313" key="10">
    <source>
        <dbReference type="Proteomes" id="UP000254572"/>
    </source>
</evidence>
<keyword evidence="3" id="KW-0997">Cell inner membrane</keyword>
<keyword evidence="4 7" id="KW-0812">Transmembrane</keyword>
<sequence length="209" mass="23632">MYRRHYPEEHSPVLMQAGWVTWTVLILSLVVTLSTWVGTNSLTNWLRWSAHDIAAGQWWRTITPAFLHFKSFDSLVTHFLFNALWWLTLGGLIETREGPLRLILLFLLAAVIGNTTGGYFYGSYFGGLSGVCFALIGYVWLRGYQIAAYRAVVKPGLFYASVVFMLAGFVHLIGGMADWVHAAGLTTGLLIALPYYLITTRWPQHQEQE</sequence>
<dbReference type="GO" id="GO:0004252">
    <property type="term" value="F:serine-type endopeptidase activity"/>
    <property type="evidence" value="ECO:0007669"/>
    <property type="project" value="InterPro"/>
</dbReference>
<name>A0A381DXA2_9GAMM</name>